<dbReference type="SUPFAM" id="SSF53474">
    <property type="entry name" value="alpha/beta-Hydrolases"/>
    <property type="match status" value="1"/>
</dbReference>
<dbReference type="GO" id="GO:0016787">
    <property type="term" value="F:hydrolase activity"/>
    <property type="evidence" value="ECO:0007669"/>
    <property type="project" value="UniProtKB-KW"/>
</dbReference>
<dbReference type="AlphaFoldDB" id="A0A6G9ZEJ1"/>
<dbReference type="Proteomes" id="UP000500953">
    <property type="component" value="Chromosome"/>
</dbReference>
<keyword evidence="2" id="KW-0378">Hydrolase</keyword>
<evidence type="ECO:0000259" key="1">
    <source>
        <dbReference type="Pfam" id="PF00561"/>
    </source>
</evidence>
<evidence type="ECO:0000313" key="2">
    <source>
        <dbReference type="EMBL" id="QIS24035.1"/>
    </source>
</evidence>
<accession>A0A6G9ZEJ1</accession>
<evidence type="ECO:0000313" key="3">
    <source>
        <dbReference type="Proteomes" id="UP000500953"/>
    </source>
</evidence>
<dbReference type="Gene3D" id="3.40.50.1820">
    <property type="entry name" value="alpha/beta hydrolase"/>
    <property type="match status" value="1"/>
</dbReference>
<feature type="domain" description="AB hydrolase-1" evidence="1">
    <location>
        <begin position="63"/>
        <end position="176"/>
    </location>
</feature>
<gene>
    <name evidence="2" type="ORF">F6W96_06675</name>
</gene>
<dbReference type="Pfam" id="PF00561">
    <property type="entry name" value="Abhydrolase_1"/>
    <property type="match status" value="1"/>
</dbReference>
<dbReference type="InterPro" id="IPR029058">
    <property type="entry name" value="AB_hydrolase_fold"/>
</dbReference>
<protein>
    <submittedName>
        <fullName evidence="2">Alpha/beta fold hydrolase</fullName>
    </submittedName>
</protein>
<proteinExistence type="predicted"/>
<dbReference type="EMBL" id="CP046173">
    <property type="protein sequence ID" value="QIS24035.1"/>
    <property type="molecule type" value="Genomic_DNA"/>
</dbReference>
<sequence length="309" mass="32803">MVAVATAVVSGRAAADPGEPATGPLPVPFDLGAVFPSGLFPELSPPGANDWTCKPSAAHPEPVILVNSTATSQSIAWQAGSPFLKDNGYCVFTFNYGNPAWLPGEIPLQSLGDIRVSARELGDEVDRVLTATGAGKVDLVGHSQGGGIMPLYYINVLGGNAKVDKMIGISPSNHGTSVSDMVFLRSFIPPVGWWIYNALGIVAPGLDQQAIDDPLDQEVYGRGDTRPGVTYTTIVTKYDEIVTPYDQQYLDGPDVTNITLQNGCPADESDHIATLYSRRAWHYVLNALDPATATPVPCIHEGAFFPGVH</sequence>
<reference evidence="2 3" key="1">
    <citation type="journal article" date="2019" name="ACS Chem. Biol.">
        <title>Identification and Mobilization of a Cryptic Antibiotic Biosynthesis Gene Locus from a Human-Pathogenic Nocardia Isolate.</title>
        <authorList>
            <person name="Herisse M."/>
            <person name="Ishida K."/>
            <person name="Porter J.L."/>
            <person name="Howden B."/>
            <person name="Hertweck C."/>
            <person name="Stinear T.P."/>
            <person name="Pidot S.J."/>
        </authorList>
    </citation>
    <scope>NUCLEOTIDE SEQUENCE [LARGE SCALE GENOMIC DNA]</scope>
    <source>
        <strain evidence="2 3">AUSMDU00012715</strain>
    </source>
</reference>
<organism evidence="2 3">
    <name type="scientific">Nocardia terpenica</name>
    <dbReference type="NCBI Taxonomy" id="455432"/>
    <lineage>
        <taxon>Bacteria</taxon>
        <taxon>Bacillati</taxon>
        <taxon>Actinomycetota</taxon>
        <taxon>Actinomycetes</taxon>
        <taxon>Mycobacteriales</taxon>
        <taxon>Nocardiaceae</taxon>
        <taxon>Nocardia</taxon>
    </lineage>
</organism>
<name>A0A6G9ZEJ1_9NOCA</name>
<dbReference type="InterPro" id="IPR000073">
    <property type="entry name" value="AB_hydrolase_1"/>
</dbReference>